<accession>A0A918D5Q7</accession>
<comment type="caution">
    <text evidence="1">The sequence shown here is derived from an EMBL/GenBank/DDBJ whole genome shotgun (WGS) entry which is preliminary data.</text>
</comment>
<name>A0A918D5Q7_9BACI</name>
<gene>
    <name evidence="1" type="ORF">GCM10007971_36590</name>
</gene>
<keyword evidence="2" id="KW-1185">Reference proteome</keyword>
<proteinExistence type="predicted"/>
<evidence type="ECO:0000313" key="1">
    <source>
        <dbReference type="EMBL" id="GGN66512.1"/>
    </source>
</evidence>
<sequence>MEKHIDYSSRLNFISGHVARDGTLILIESDIEELDFFRRPVVKNNWFIKLIKDGRIETVELKNVPLIPTEVDIFSDGTLLLVQSRCLKEGTSIERNARRYNPSGQLIDAFTLGDGIESVQVDETDTIWVSYFDEGIFGNFGWEEPMGSAGVVAYTINGERLWDASDYGIMDCYALNVASSKEIYFYYYDDFFLVQLNERKESIRYRVNSRHHTLQQFVLDEKGLIGQIDGQKLMRFRKTFRKFTPKEELRVVDEKGKRIIGPVFMRGDYIYAYGKGGIYKRRVSTVKNASLK</sequence>
<dbReference type="AlphaFoldDB" id="A0A918D5Q7"/>
<dbReference type="RefSeq" id="WP_188859487.1">
    <property type="nucleotide sequence ID" value="NZ_BMOS01000046.1"/>
</dbReference>
<reference evidence="1" key="1">
    <citation type="journal article" date="2014" name="Int. J. Syst. Evol. Microbiol.">
        <title>Complete genome sequence of Corynebacterium casei LMG S-19264T (=DSM 44701T), isolated from a smear-ripened cheese.</title>
        <authorList>
            <consortium name="US DOE Joint Genome Institute (JGI-PGF)"/>
            <person name="Walter F."/>
            <person name="Albersmeier A."/>
            <person name="Kalinowski J."/>
            <person name="Ruckert C."/>
        </authorList>
    </citation>
    <scope>NUCLEOTIDE SEQUENCE</scope>
    <source>
        <strain evidence="1">JCM 17251</strain>
    </source>
</reference>
<dbReference type="Proteomes" id="UP000624041">
    <property type="component" value="Unassembled WGS sequence"/>
</dbReference>
<reference evidence="1" key="2">
    <citation type="submission" date="2020-09" db="EMBL/GenBank/DDBJ databases">
        <authorList>
            <person name="Sun Q."/>
            <person name="Ohkuma M."/>
        </authorList>
    </citation>
    <scope>NUCLEOTIDE SEQUENCE</scope>
    <source>
        <strain evidence="1">JCM 17251</strain>
    </source>
</reference>
<dbReference type="EMBL" id="BMOS01000046">
    <property type="protein sequence ID" value="GGN66512.1"/>
    <property type="molecule type" value="Genomic_DNA"/>
</dbReference>
<organism evidence="1 2">
    <name type="scientific">Oceanobacillus indicireducens</name>
    <dbReference type="NCBI Taxonomy" id="1004261"/>
    <lineage>
        <taxon>Bacteria</taxon>
        <taxon>Bacillati</taxon>
        <taxon>Bacillota</taxon>
        <taxon>Bacilli</taxon>
        <taxon>Bacillales</taxon>
        <taxon>Bacillaceae</taxon>
        <taxon>Oceanobacillus</taxon>
    </lineage>
</organism>
<protein>
    <submittedName>
        <fullName evidence="1">Uncharacterized protein</fullName>
    </submittedName>
</protein>
<evidence type="ECO:0000313" key="2">
    <source>
        <dbReference type="Proteomes" id="UP000624041"/>
    </source>
</evidence>